<feature type="transmembrane region" description="Helical" evidence="1">
    <location>
        <begin position="89"/>
        <end position="110"/>
    </location>
</feature>
<accession>A0ABX8QR71</accession>
<sequence>MGYVDQVAPNLAGLLRRDAWWMGWNILLAWIPVGLAWMLFRGRAVSRSPLWWAGLVLFALFLPNAPYVVTDLVHLRNDIVLSDEDGPVVTAVLPVYAVLVGSGFLAYHLALGAALRHLGRIGLGAYRGRAAVAVHALCAVGIFLGRWARLNSWEPVVAPQATLERIVLQLTWSRAPILIAGTFLVIWLCHFMTRAIADAARDAVVKGARRVQGLLAPYDKGFTPG</sequence>
<dbReference type="RefSeq" id="WP_231333819.1">
    <property type="nucleotide sequence ID" value="NZ_CP059572.1"/>
</dbReference>
<feature type="transmembrane region" description="Helical" evidence="1">
    <location>
        <begin position="50"/>
        <end position="69"/>
    </location>
</feature>
<name>A0ABX8QR71_9ACTN</name>
<reference evidence="2" key="1">
    <citation type="submission" date="2020-07" db="EMBL/GenBank/DDBJ databases">
        <authorList>
            <person name="Tarantini F.S."/>
            <person name="Hong K.W."/>
            <person name="Chan K.G."/>
        </authorList>
    </citation>
    <scope>NUCLEOTIDE SEQUENCE</scope>
    <source>
        <strain evidence="2">32-07</strain>
    </source>
</reference>
<evidence type="ECO:0000313" key="2">
    <source>
        <dbReference type="EMBL" id="QXJ20719.1"/>
    </source>
</evidence>
<feature type="transmembrane region" description="Helical" evidence="1">
    <location>
        <begin position="20"/>
        <end position="38"/>
    </location>
</feature>
<dbReference type="Proteomes" id="UP001049518">
    <property type="component" value="Chromosome"/>
</dbReference>
<gene>
    <name evidence="2" type="ORF">AGRA3207_001482</name>
</gene>
<dbReference type="EMBL" id="CP059572">
    <property type="protein sequence ID" value="QXJ20719.1"/>
    <property type="molecule type" value="Genomic_DNA"/>
</dbReference>
<feature type="transmembrane region" description="Helical" evidence="1">
    <location>
        <begin position="130"/>
        <end position="148"/>
    </location>
</feature>
<evidence type="ECO:0000313" key="3">
    <source>
        <dbReference type="Proteomes" id="UP001049518"/>
    </source>
</evidence>
<dbReference type="InterPro" id="IPR009793">
    <property type="entry name" value="DUF1361"/>
</dbReference>
<keyword evidence="1" id="KW-1133">Transmembrane helix</keyword>
<dbReference type="Pfam" id="PF07099">
    <property type="entry name" value="DUF1361"/>
    <property type="match status" value="1"/>
</dbReference>
<keyword evidence="1" id="KW-0472">Membrane</keyword>
<proteinExistence type="predicted"/>
<organism evidence="2 3">
    <name type="scientific">Actinomadura graeca</name>
    <dbReference type="NCBI Taxonomy" id="2750812"/>
    <lineage>
        <taxon>Bacteria</taxon>
        <taxon>Bacillati</taxon>
        <taxon>Actinomycetota</taxon>
        <taxon>Actinomycetes</taxon>
        <taxon>Streptosporangiales</taxon>
        <taxon>Thermomonosporaceae</taxon>
        <taxon>Actinomadura</taxon>
    </lineage>
</organism>
<evidence type="ECO:0000256" key="1">
    <source>
        <dbReference type="SAM" id="Phobius"/>
    </source>
</evidence>
<keyword evidence="1" id="KW-0812">Transmembrane</keyword>
<keyword evidence="3" id="KW-1185">Reference proteome</keyword>
<feature type="transmembrane region" description="Helical" evidence="1">
    <location>
        <begin position="177"/>
        <end position="197"/>
    </location>
</feature>
<protein>
    <submittedName>
        <fullName evidence="2">DUF1361 domain-containing protein</fullName>
    </submittedName>
</protein>